<gene>
    <name evidence="3" type="ORF">B0T18DRAFT_490804</name>
</gene>
<feature type="transmembrane region" description="Helical" evidence="2">
    <location>
        <begin position="848"/>
        <end position="873"/>
    </location>
</feature>
<evidence type="ECO:0000313" key="4">
    <source>
        <dbReference type="Proteomes" id="UP001172155"/>
    </source>
</evidence>
<comment type="caution">
    <text evidence="3">The sequence shown here is derived from an EMBL/GenBank/DDBJ whole genome shotgun (WGS) entry which is preliminary data.</text>
</comment>
<dbReference type="AlphaFoldDB" id="A0AA40BTD0"/>
<keyword evidence="2" id="KW-1133">Transmembrane helix</keyword>
<evidence type="ECO:0000256" key="2">
    <source>
        <dbReference type="SAM" id="Phobius"/>
    </source>
</evidence>
<feature type="transmembrane region" description="Helical" evidence="2">
    <location>
        <begin position="590"/>
        <end position="609"/>
    </location>
</feature>
<evidence type="ECO:0000313" key="3">
    <source>
        <dbReference type="EMBL" id="KAK0740018.1"/>
    </source>
</evidence>
<evidence type="ECO:0000256" key="1">
    <source>
        <dbReference type="SAM" id="MobiDB-lite"/>
    </source>
</evidence>
<feature type="region of interest" description="Disordered" evidence="1">
    <location>
        <begin position="61"/>
        <end position="83"/>
    </location>
</feature>
<dbReference type="EMBL" id="JAUKUD010000006">
    <property type="protein sequence ID" value="KAK0740018.1"/>
    <property type="molecule type" value="Genomic_DNA"/>
</dbReference>
<dbReference type="Pfam" id="PF11915">
    <property type="entry name" value="DUF3433"/>
    <property type="match status" value="2"/>
</dbReference>
<accession>A0AA40BTD0</accession>
<feature type="transmembrane region" description="Helical" evidence="2">
    <location>
        <begin position="741"/>
        <end position="763"/>
    </location>
</feature>
<feature type="compositionally biased region" description="Polar residues" evidence="1">
    <location>
        <begin position="62"/>
        <end position="73"/>
    </location>
</feature>
<proteinExistence type="predicted"/>
<sequence length="969" mass="103060">MTAGDGLASRHGRRPYKPIPLRWPFLVVQMVLLAVAIAAVVALERLMPDSDDSALVQRQKAIWSSDSPGQQPTQRRRRAGLPRDGLFVNVTTTASSIPTSTPTAEFPPQFITEAFVRVSGTATVTTTITREFQGDLAGVMPTISTAPRPKLPGQKTIATNRTRTTYNTADATTSRESVVREKTDFLALNGPQTADIDADDAGLIVTMGEHPPVFAFLTLGGIVTIDFPVTTIVPVTEQKSDVGFRVNAVVETQSIVTELPVPSTTVVRTPPPETLLRTIAPTIATITTTPPPTTVVATSDGVVVTSVVTPPPTTILSTVEKSVMTIVQTRPPETIVTVMGGVPVTLLAIVSPAMASPVTETVVAVLGGTKTTVTPRPVTQTTIGLRGGMITLTSTPPPYVTITGGITTTITRTSVLARAITTALVTTINGTPTTISLTLTPTATAGFGDGVGSINGPSTRVYPGMTSGQYFAAVFLPTMLAVVLALPFAIIDLNAKLMQPFRALARPDGASGPDSMTLSYGGVHNFTTPVKQLFRGHPVPFLTTLLTCLSWLMAPLAAEAIGLKVHGTCSHLSISGCAVAVGVSPLPAHALIAVMVIMLALLMPLTFLLHRWDTGVSQNPWSLAEIAVLSRSHALRARLERMEVPTERGLNNVFRRGRFQLGVPQSSTNNWHSKDQLLRHPTFSERQDYSLPAILPVSDDELQPPLTPPWHTNTMSTTITTLKPTPSQPNNPRVPFPALTYASRTIFILLLLGLMTLLIYYHLSHGDTPFELFMDSQQFGVKFLFAALGTVFSLFFASFFLGLAALAPFSTLSRPSAPARRTVQAVLATPTTNPFSGACTALAQNQPLLFCAACMAVLAELLPVLLANIPYALTQTLLTHTVCTYLALGVLGAMVLVLGGTVVLVRWPDVPLDPRTVGGAVFYVAGSEGLVREVVAARGGGRELDGRYFYGGERVDDAGGRGRMVVDVG</sequence>
<organism evidence="3 4">
    <name type="scientific">Schizothecium vesticola</name>
    <dbReference type="NCBI Taxonomy" id="314040"/>
    <lineage>
        <taxon>Eukaryota</taxon>
        <taxon>Fungi</taxon>
        <taxon>Dikarya</taxon>
        <taxon>Ascomycota</taxon>
        <taxon>Pezizomycotina</taxon>
        <taxon>Sordariomycetes</taxon>
        <taxon>Sordariomycetidae</taxon>
        <taxon>Sordariales</taxon>
        <taxon>Schizotheciaceae</taxon>
        <taxon>Schizothecium</taxon>
    </lineage>
</organism>
<keyword evidence="4" id="KW-1185">Reference proteome</keyword>
<reference evidence="3" key="1">
    <citation type="submission" date="2023-06" db="EMBL/GenBank/DDBJ databases">
        <title>Genome-scale phylogeny and comparative genomics of the fungal order Sordariales.</title>
        <authorList>
            <consortium name="Lawrence Berkeley National Laboratory"/>
            <person name="Hensen N."/>
            <person name="Bonometti L."/>
            <person name="Westerberg I."/>
            <person name="Brannstrom I.O."/>
            <person name="Guillou S."/>
            <person name="Cros-Aarteil S."/>
            <person name="Calhoun S."/>
            <person name="Haridas S."/>
            <person name="Kuo A."/>
            <person name="Mondo S."/>
            <person name="Pangilinan J."/>
            <person name="Riley R."/>
            <person name="LaButti K."/>
            <person name="Andreopoulos B."/>
            <person name="Lipzen A."/>
            <person name="Chen C."/>
            <person name="Yanf M."/>
            <person name="Daum C."/>
            <person name="Ng V."/>
            <person name="Clum A."/>
            <person name="Steindorff A."/>
            <person name="Ohm R."/>
            <person name="Martin F."/>
            <person name="Silar P."/>
            <person name="Natvig D."/>
            <person name="Lalanne C."/>
            <person name="Gautier V."/>
            <person name="Ament-velasquez S.L."/>
            <person name="Kruys A."/>
            <person name="Hutchinson M.I."/>
            <person name="Powell A.J."/>
            <person name="Barry K."/>
            <person name="Miller A.N."/>
            <person name="Grigoriev I.V."/>
            <person name="Debuchy R."/>
            <person name="Gladieux P."/>
            <person name="Thoren M.H."/>
            <person name="Johannesson H."/>
        </authorList>
    </citation>
    <scope>NUCLEOTIDE SEQUENCE</scope>
    <source>
        <strain evidence="3">SMH3187-1</strain>
    </source>
</reference>
<protein>
    <recommendedName>
        <fullName evidence="5">Zonadhesin</fullName>
    </recommendedName>
</protein>
<feature type="transmembrane region" description="Helical" evidence="2">
    <location>
        <begin position="470"/>
        <end position="491"/>
    </location>
</feature>
<dbReference type="Proteomes" id="UP001172155">
    <property type="component" value="Unassembled WGS sequence"/>
</dbReference>
<name>A0AA40BTD0_9PEZI</name>
<evidence type="ECO:0008006" key="5">
    <source>
        <dbReference type="Google" id="ProtNLM"/>
    </source>
</evidence>
<dbReference type="PANTHER" id="PTHR37544:SF3">
    <property type="entry name" value="SPRAY"/>
    <property type="match status" value="1"/>
</dbReference>
<feature type="transmembrane region" description="Helical" evidence="2">
    <location>
        <begin position="23"/>
        <end position="43"/>
    </location>
</feature>
<keyword evidence="2" id="KW-0472">Membrane</keyword>
<dbReference type="PANTHER" id="PTHR37544">
    <property type="entry name" value="SPRAY-RELATED"/>
    <property type="match status" value="1"/>
</dbReference>
<dbReference type="InterPro" id="IPR021840">
    <property type="entry name" value="DUF3433"/>
</dbReference>
<feature type="transmembrane region" description="Helical" evidence="2">
    <location>
        <begin position="885"/>
        <end position="905"/>
    </location>
</feature>
<feature type="transmembrane region" description="Helical" evidence="2">
    <location>
        <begin position="539"/>
        <end position="558"/>
    </location>
</feature>
<keyword evidence="2" id="KW-0812">Transmembrane</keyword>
<feature type="transmembrane region" description="Helical" evidence="2">
    <location>
        <begin position="783"/>
        <end position="806"/>
    </location>
</feature>